<dbReference type="NCBIfam" id="TIGR01730">
    <property type="entry name" value="RND_mfp"/>
    <property type="match status" value="1"/>
</dbReference>
<evidence type="ECO:0000313" key="5">
    <source>
        <dbReference type="Proteomes" id="UP000183174"/>
    </source>
</evidence>
<dbReference type="PANTHER" id="PTHR30469:SF29">
    <property type="entry name" value="BLR2860 PROTEIN"/>
    <property type="match status" value="1"/>
</dbReference>
<dbReference type="InterPro" id="IPR058625">
    <property type="entry name" value="MdtA-like_BSH"/>
</dbReference>
<sequence length="409" mass="44109">MRTGRRLQKVHDMNIVAENKISGQPIDNKAPKRPVRPVRWFIIVGTLLAVLVGGLVWFNYFRGQMIKQFFANNKPPPTAVSAAEAKSEVVPNLLTAVGSLVAVHQVDVSADVNGRVTAIKFEPGTRVEAGTPLVQLFDAPEQGDLANYKAQATVAQLSLERAKQLASRQFGPQATVDTAQAAYDQAQAGIAKTEALISQKLVRAPFAGDLGMRKVEVGQYLTAGTAIVSLTDLSELWANFTVTEKDSGSLKVGQVVRLKVDAYPGRTFEGKITTIEPQISTDTRNIRVQATIANPEKILKPGMFVTTTVVLPEKPAVITVPETAVDYTLYGDSVFVITEKKEEDGKTSLSAVRTFVQTGNRVEGRVEIVKGLKVGDKVVALGQLKLQSGAPVSISTDPAPQIPAQPPRY</sequence>
<dbReference type="FunFam" id="2.40.30.170:FF:000010">
    <property type="entry name" value="Efflux RND transporter periplasmic adaptor subunit"/>
    <property type="match status" value="1"/>
</dbReference>
<protein>
    <submittedName>
        <fullName evidence="4">Membrane fusion protein, multidrug efflux system</fullName>
    </submittedName>
</protein>
<gene>
    <name evidence="4" type="ORF">GA0061099_1001368</name>
</gene>
<dbReference type="FunFam" id="1.10.287.470:FF:000018">
    <property type="entry name" value="Efflux RND transporter periplasmic adaptor subunit"/>
    <property type="match status" value="1"/>
</dbReference>
<dbReference type="Gene3D" id="1.10.287.470">
    <property type="entry name" value="Helix hairpin bin"/>
    <property type="match status" value="1"/>
</dbReference>
<feature type="domain" description="Multidrug resistance protein MdtA-like barrel-sandwich hybrid" evidence="2">
    <location>
        <begin position="105"/>
        <end position="228"/>
    </location>
</feature>
<dbReference type="GO" id="GO:0015562">
    <property type="term" value="F:efflux transmembrane transporter activity"/>
    <property type="evidence" value="ECO:0007669"/>
    <property type="project" value="TreeGrafter"/>
</dbReference>
<dbReference type="EMBL" id="FMAE01000001">
    <property type="protein sequence ID" value="SCB09317.1"/>
    <property type="molecule type" value="Genomic_DNA"/>
</dbReference>
<organism evidence="4 5">
    <name type="scientific">Bradyrhizobium yuanmingense</name>
    <dbReference type="NCBI Taxonomy" id="108015"/>
    <lineage>
        <taxon>Bacteria</taxon>
        <taxon>Pseudomonadati</taxon>
        <taxon>Pseudomonadota</taxon>
        <taxon>Alphaproteobacteria</taxon>
        <taxon>Hyphomicrobiales</taxon>
        <taxon>Nitrobacteraceae</taxon>
        <taxon>Bradyrhizobium</taxon>
    </lineage>
</organism>
<accession>A0A1C3U1H8</accession>
<evidence type="ECO:0000313" key="4">
    <source>
        <dbReference type="EMBL" id="SCB09317.1"/>
    </source>
</evidence>
<feature type="domain" description="CusB-like beta-barrel" evidence="3">
    <location>
        <begin position="236"/>
        <end position="309"/>
    </location>
</feature>
<dbReference type="Pfam" id="PF25954">
    <property type="entry name" value="Beta-barrel_RND_2"/>
    <property type="match status" value="1"/>
</dbReference>
<comment type="similarity">
    <text evidence="1">Belongs to the membrane fusion protein (MFP) (TC 8.A.1) family.</text>
</comment>
<dbReference type="Gene3D" id="2.40.50.100">
    <property type="match status" value="1"/>
</dbReference>
<dbReference type="OrthoDB" id="9806939at2"/>
<dbReference type="Proteomes" id="UP000183174">
    <property type="component" value="Unassembled WGS sequence"/>
</dbReference>
<dbReference type="SUPFAM" id="SSF111369">
    <property type="entry name" value="HlyD-like secretion proteins"/>
    <property type="match status" value="1"/>
</dbReference>
<reference evidence="4 5" key="1">
    <citation type="submission" date="2016-08" db="EMBL/GenBank/DDBJ databases">
        <authorList>
            <person name="Seilhamer J.J."/>
        </authorList>
    </citation>
    <scope>NUCLEOTIDE SEQUENCE [LARGE SCALE GENOMIC DNA]</scope>
    <source>
        <strain evidence="4 5">CCBAU 10071</strain>
    </source>
</reference>
<dbReference type="Pfam" id="PF25917">
    <property type="entry name" value="BSH_RND"/>
    <property type="match status" value="1"/>
</dbReference>
<dbReference type="PANTHER" id="PTHR30469">
    <property type="entry name" value="MULTIDRUG RESISTANCE PROTEIN MDTA"/>
    <property type="match status" value="1"/>
</dbReference>
<name>A0A1C3U1H8_9BRAD</name>
<dbReference type="Gene3D" id="2.40.30.170">
    <property type="match status" value="1"/>
</dbReference>
<dbReference type="InterPro" id="IPR058792">
    <property type="entry name" value="Beta-barrel_RND_2"/>
</dbReference>
<dbReference type="AlphaFoldDB" id="A0A1C3U1H8"/>
<evidence type="ECO:0000259" key="2">
    <source>
        <dbReference type="Pfam" id="PF25917"/>
    </source>
</evidence>
<proteinExistence type="inferred from homology"/>
<dbReference type="Gene3D" id="2.40.420.20">
    <property type="match status" value="1"/>
</dbReference>
<dbReference type="InterPro" id="IPR006143">
    <property type="entry name" value="RND_pump_MFP"/>
</dbReference>
<dbReference type="GO" id="GO:1990281">
    <property type="term" value="C:efflux pump complex"/>
    <property type="evidence" value="ECO:0007669"/>
    <property type="project" value="TreeGrafter"/>
</dbReference>
<evidence type="ECO:0000259" key="3">
    <source>
        <dbReference type="Pfam" id="PF25954"/>
    </source>
</evidence>
<evidence type="ECO:0000256" key="1">
    <source>
        <dbReference type="ARBA" id="ARBA00009477"/>
    </source>
</evidence>